<dbReference type="Proteomes" id="UP001221898">
    <property type="component" value="Unassembled WGS sequence"/>
</dbReference>
<proteinExistence type="predicted"/>
<feature type="compositionally biased region" description="Polar residues" evidence="1">
    <location>
        <begin position="1"/>
        <end position="10"/>
    </location>
</feature>
<dbReference type="AlphaFoldDB" id="A0AAD7R9E2"/>
<keyword evidence="3" id="KW-1185">Reference proteome</keyword>
<protein>
    <submittedName>
        <fullName evidence="2">Uncharacterized protein</fullName>
    </submittedName>
</protein>
<gene>
    <name evidence="2" type="ORF">AAFF_G00298740</name>
</gene>
<dbReference type="EMBL" id="JAINUG010000424">
    <property type="protein sequence ID" value="KAJ8371922.1"/>
    <property type="molecule type" value="Genomic_DNA"/>
</dbReference>
<evidence type="ECO:0000313" key="3">
    <source>
        <dbReference type="Proteomes" id="UP001221898"/>
    </source>
</evidence>
<feature type="region of interest" description="Disordered" evidence="1">
    <location>
        <begin position="1"/>
        <end position="26"/>
    </location>
</feature>
<evidence type="ECO:0000313" key="2">
    <source>
        <dbReference type="EMBL" id="KAJ8371922.1"/>
    </source>
</evidence>
<name>A0AAD7R9E2_9TELE</name>
<feature type="region of interest" description="Disordered" evidence="1">
    <location>
        <begin position="114"/>
        <end position="141"/>
    </location>
</feature>
<reference evidence="2" key="1">
    <citation type="journal article" date="2023" name="Science">
        <title>Genome structures resolve the early diversification of teleost fishes.</title>
        <authorList>
            <person name="Parey E."/>
            <person name="Louis A."/>
            <person name="Montfort J."/>
            <person name="Bouchez O."/>
            <person name="Roques C."/>
            <person name="Iampietro C."/>
            <person name="Lluch J."/>
            <person name="Castinel A."/>
            <person name="Donnadieu C."/>
            <person name="Desvignes T."/>
            <person name="Floi Bucao C."/>
            <person name="Jouanno E."/>
            <person name="Wen M."/>
            <person name="Mejri S."/>
            <person name="Dirks R."/>
            <person name="Jansen H."/>
            <person name="Henkel C."/>
            <person name="Chen W.J."/>
            <person name="Zahm M."/>
            <person name="Cabau C."/>
            <person name="Klopp C."/>
            <person name="Thompson A.W."/>
            <person name="Robinson-Rechavi M."/>
            <person name="Braasch I."/>
            <person name="Lecointre G."/>
            <person name="Bobe J."/>
            <person name="Postlethwait J.H."/>
            <person name="Berthelot C."/>
            <person name="Roest Crollius H."/>
            <person name="Guiguen Y."/>
        </authorList>
    </citation>
    <scope>NUCLEOTIDE SEQUENCE</scope>
    <source>
        <strain evidence="2">NC1722</strain>
    </source>
</reference>
<accession>A0AAD7R9E2</accession>
<sequence length="141" mass="14632">MQQSCSTVVSGNRHHQEAPSRSQPFNLSQEAPLFSSAPNLCIYPASAALASTSQAMNQLLASGQGTASSSCHASGTNGPYATSGLLQKDTVGIGHGLPAQYQHQFSAHPYITSTTRSNAPTAATSSDPGNSTSTPICEQHW</sequence>
<evidence type="ECO:0000256" key="1">
    <source>
        <dbReference type="SAM" id="MobiDB-lite"/>
    </source>
</evidence>
<comment type="caution">
    <text evidence="2">The sequence shown here is derived from an EMBL/GenBank/DDBJ whole genome shotgun (WGS) entry which is preliminary data.</text>
</comment>
<organism evidence="2 3">
    <name type="scientific">Aldrovandia affinis</name>
    <dbReference type="NCBI Taxonomy" id="143900"/>
    <lineage>
        <taxon>Eukaryota</taxon>
        <taxon>Metazoa</taxon>
        <taxon>Chordata</taxon>
        <taxon>Craniata</taxon>
        <taxon>Vertebrata</taxon>
        <taxon>Euteleostomi</taxon>
        <taxon>Actinopterygii</taxon>
        <taxon>Neopterygii</taxon>
        <taxon>Teleostei</taxon>
        <taxon>Notacanthiformes</taxon>
        <taxon>Halosauridae</taxon>
        <taxon>Aldrovandia</taxon>
    </lineage>
</organism>